<reference evidence="3 4" key="1">
    <citation type="submission" date="2019-08" db="EMBL/GenBank/DDBJ databases">
        <title>Draft genome sequencing and comparative genomics of hatchery-associated Vibrios.</title>
        <authorList>
            <person name="Kehlet-Delgado H."/>
            <person name="Mueller R.S."/>
        </authorList>
    </citation>
    <scope>NUCLEOTIDE SEQUENCE [LARGE SCALE GENOMIC DNA]</scope>
    <source>
        <strain evidence="3 4">01-65-5-1</strain>
    </source>
</reference>
<protein>
    <submittedName>
        <fullName evidence="3">MSHA biogenesis protein MshQ</fullName>
    </submittedName>
</protein>
<feature type="signal peptide" evidence="1">
    <location>
        <begin position="1"/>
        <end position="25"/>
    </location>
</feature>
<feature type="chain" id="PRO_5042211944" evidence="1">
    <location>
        <begin position="26"/>
        <end position="1093"/>
    </location>
</feature>
<keyword evidence="1" id="KW-0732">Signal</keyword>
<evidence type="ECO:0000256" key="1">
    <source>
        <dbReference type="SAM" id="SignalP"/>
    </source>
</evidence>
<evidence type="ECO:0000259" key="2">
    <source>
        <dbReference type="Pfam" id="PF20419"/>
    </source>
</evidence>
<accession>A0AAE5GTM9</accession>
<evidence type="ECO:0000313" key="3">
    <source>
        <dbReference type="EMBL" id="NOI82999.1"/>
    </source>
</evidence>
<organism evidence="3 4">
    <name type="scientific">Vibrio tubiashii</name>
    <dbReference type="NCBI Taxonomy" id="29498"/>
    <lineage>
        <taxon>Bacteria</taxon>
        <taxon>Pseudomonadati</taxon>
        <taxon>Pseudomonadota</taxon>
        <taxon>Gammaproteobacteria</taxon>
        <taxon>Vibrionales</taxon>
        <taxon>Vibrionaceae</taxon>
        <taxon>Vibrio</taxon>
        <taxon>Vibrio oreintalis group</taxon>
    </lineage>
</organism>
<dbReference type="Gene3D" id="2.60.40.10">
    <property type="entry name" value="Immunoglobulins"/>
    <property type="match status" value="1"/>
</dbReference>
<comment type="caution">
    <text evidence="3">The sequence shown here is derived from an EMBL/GenBank/DDBJ whole genome shotgun (WGS) entry which is preliminary data.</text>
</comment>
<dbReference type="Proteomes" id="UP000572722">
    <property type="component" value="Unassembled WGS sequence"/>
</dbReference>
<gene>
    <name evidence="3" type="ORF">F0237_20220</name>
</gene>
<dbReference type="RefSeq" id="WP_171324933.1">
    <property type="nucleotide sequence ID" value="NZ_VTXO01000011.1"/>
</dbReference>
<name>A0AAE5GTM9_9VIBR</name>
<feature type="domain" description="DUF6701" evidence="2">
    <location>
        <begin position="533"/>
        <end position="1087"/>
    </location>
</feature>
<dbReference type="AlphaFoldDB" id="A0AAE5GTM9"/>
<sequence>MKAFFKLLTILALAVVSWIPSAAQANQCLSPGTWVDARDGFCFTFRIDSDGSNRVRLEKSFYYPLWTDDRRFRFYNPAFYERRYVNERKERIFRVKFVRTSNRNARWIKGTLTYYIDGVLQQTINNFHLSAATGVDKFSPSLRLNLVGGEFDDADDYCITSGNCKDLSLNEIDICSYVPDGLQSNYYAGNPQRPRGAIQVTPNAQNKIYPESNDPKYSYQSITQSPDLCVFPDNSTGTCSFDANKTFNTLPMPTPNYSHGNNDLTCDENQTCNLNSGRHKDIIIKENAKLRLTGGEYWLNELKFAEEDAQLEVLAPSIVHYKKIHFEKPGVRINHGGNSHDLLFVGHNDEAEIEMEDDDSVNYRINAFFYIDPDSDDGFEIEGEDIEIRGGITSYGISISGRNNRIYPMSCNPQPEPEVASIVIKPFNYHLTCESSPSNIVEVHMLDSNGAPVAGLTPTLVQENGSNLNITYLSEANGVAKFRVTTNTASSIGNYDLKASLTTGGQTFTDTDQVKYVPYKFEVADKYLVAGKNEQVTVNVKACSNSGQLITLGYTGSPTATFNYQRPTSAAVVSGDLSFTANLTNSNRQADINFKESGQIRVTITDNSFVCNDVRCPVEGGALKGQFDVYSRPWKIAICDVKETGGSNKANPATTTGSPGFVPGGTGFSATYKPIVHSDSNGGVSDECNYPLTGNYSLDNGPLNLAYSVSYPTTNPQIGTVTPSVIPNFSSGSETQTINHSWTEVGTLSLQSSASYLTMSVDPDTQNVGRFYPKYFQVINTPIWNYPGVGASEQNFAYMNQPFNGVEFYVEALNLQGNSVQNYGNFIPSNTAGFALYEANPTYTSRFHSGTPSKAWAVSSSKSIGTFKLEENSPSTTCANELCWAKATPADGYEDGPFNTSGGTASTISIDAVSGNVNADPIDYQSSGQPRLLTSQPVIYFGRAVLDSIGGVTSSTMNIPLRIEFWNGSGFVTHSGDDTTNIAGVNVVSDNRTIWVDNGATAANVNLAAGGVVTDGASNSITVSQSAAVRQQTQVWLDLHRGSNVVPWLRYRWQDANRTEVNGEEDPSTVVTFGIFRGNDRVIFRGESGLTGQ</sequence>
<dbReference type="InterPro" id="IPR008964">
    <property type="entry name" value="Invasin/intimin_cell_adhesion"/>
</dbReference>
<dbReference type="InterPro" id="IPR046524">
    <property type="entry name" value="DUF6701"/>
</dbReference>
<proteinExistence type="predicted"/>
<dbReference type="Pfam" id="PF20419">
    <property type="entry name" value="DUF6701"/>
    <property type="match status" value="1"/>
</dbReference>
<dbReference type="EMBL" id="VTXO01000011">
    <property type="protein sequence ID" value="NOI82999.1"/>
    <property type="molecule type" value="Genomic_DNA"/>
</dbReference>
<dbReference type="SUPFAM" id="SSF49373">
    <property type="entry name" value="Invasin/intimin cell-adhesion fragments"/>
    <property type="match status" value="1"/>
</dbReference>
<evidence type="ECO:0000313" key="4">
    <source>
        <dbReference type="Proteomes" id="UP000572722"/>
    </source>
</evidence>
<dbReference type="InterPro" id="IPR013783">
    <property type="entry name" value="Ig-like_fold"/>
</dbReference>